<dbReference type="GO" id="GO:0015074">
    <property type="term" value="P:DNA integration"/>
    <property type="evidence" value="ECO:0007669"/>
    <property type="project" value="UniProtKB-KW"/>
</dbReference>
<organism evidence="9 10">
    <name type="scientific">Mediterraneibacter gnavus</name>
    <name type="common">Ruminococcus gnavus</name>
    <dbReference type="NCBI Taxonomy" id="33038"/>
    <lineage>
        <taxon>Bacteria</taxon>
        <taxon>Bacillati</taxon>
        <taxon>Bacillota</taxon>
        <taxon>Clostridia</taxon>
        <taxon>Lachnospirales</taxon>
        <taxon>Lachnospiraceae</taxon>
        <taxon>Mediterraneibacter</taxon>
    </lineage>
</organism>
<name>A0A9X3HCN5_MEDGN</name>
<protein>
    <submittedName>
        <fullName evidence="9">Site-specific integrase</fullName>
    </submittedName>
</protein>
<evidence type="ECO:0000313" key="9">
    <source>
        <dbReference type="EMBL" id="MCZ7693090.1"/>
    </source>
</evidence>
<dbReference type="InterPro" id="IPR013762">
    <property type="entry name" value="Integrase-like_cat_sf"/>
</dbReference>
<dbReference type="GO" id="GO:0003677">
    <property type="term" value="F:DNA binding"/>
    <property type="evidence" value="ECO:0007669"/>
    <property type="project" value="UniProtKB-UniRule"/>
</dbReference>
<dbReference type="SUPFAM" id="SSF56349">
    <property type="entry name" value="DNA breaking-rejoining enzymes"/>
    <property type="match status" value="1"/>
</dbReference>
<comment type="function">
    <text evidence="1">Site-specific tyrosine recombinase, which acts by catalyzing the cutting and rejoining of the recombining DNA molecules.</text>
</comment>
<dbReference type="InterPro" id="IPR010998">
    <property type="entry name" value="Integrase_recombinase_N"/>
</dbReference>
<evidence type="ECO:0000256" key="6">
    <source>
        <dbReference type="PROSITE-ProRule" id="PRU01248"/>
    </source>
</evidence>
<feature type="domain" description="Tyr recombinase" evidence="7">
    <location>
        <begin position="169"/>
        <end position="391"/>
    </location>
</feature>
<dbReference type="PANTHER" id="PTHR30349">
    <property type="entry name" value="PHAGE INTEGRASE-RELATED"/>
    <property type="match status" value="1"/>
</dbReference>
<dbReference type="PROSITE" id="PS51898">
    <property type="entry name" value="TYR_RECOMBINASE"/>
    <property type="match status" value="1"/>
</dbReference>
<sequence length="401" mass="47379">MGKDLQGRELPTGIMQRPNGIYRARFKYQNEKYTLDNKNLKILIEQMEELKYEVKHGIRTKGDNIRLNAWFDIWLNTHKKRSIKESTMVRYDDFYHRYMAEQIGKNKLVDFTPILIERLLQNMADEDFSTKTIRDVYNILNAMFKYAMHNRIISFNPCSGVEVPKTKKKEIRVLTVEEQREVMEQAKGRLHNNMLEVALGTGLRSGELRGLTWSDIDFRKREISVNKTLVYIKDMETKKYMFKYQTPKTKNSIRTIPMQESVYKALKRQKIQLKEMQLMREEWNNLDGFENLVFLGKNGKPISERAFQVTLNGIAKAINKERERIAKKNQTSFEPIPHFYPHALRHTFATRCFEAGIDAKVVQKFLGHYSISITLDLYTHITNEKAKEDMNKLENLYKKIV</sequence>
<dbReference type="InterPro" id="IPR002104">
    <property type="entry name" value="Integrase_catalytic"/>
</dbReference>
<evidence type="ECO:0000256" key="5">
    <source>
        <dbReference type="ARBA" id="ARBA00023172"/>
    </source>
</evidence>
<dbReference type="Pfam" id="PF14659">
    <property type="entry name" value="Phage_int_SAM_3"/>
    <property type="match status" value="1"/>
</dbReference>
<evidence type="ECO:0000256" key="2">
    <source>
        <dbReference type="ARBA" id="ARBA00008857"/>
    </source>
</evidence>
<comment type="caution">
    <text evidence="9">The sequence shown here is derived from an EMBL/GenBank/DDBJ whole genome shotgun (WGS) entry which is preliminary data.</text>
</comment>
<dbReference type="Proteomes" id="UP001148455">
    <property type="component" value="Unassembled WGS sequence"/>
</dbReference>
<dbReference type="RefSeq" id="WP_177506045.1">
    <property type="nucleotide sequence ID" value="NZ_CAXSNP010000012.1"/>
</dbReference>
<dbReference type="AlphaFoldDB" id="A0A9X3HCN5"/>
<keyword evidence="4 6" id="KW-0238">DNA-binding</keyword>
<dbReference type="PANTHER" id="PTHR30349:SF41">
    <property type="entry name" value="INTEGRASE_RECOMBINASE PROTEIN MJ0367-RELATED"/>
    <property type="match status" value="1"/>
</dbReference>
<evidence type="ECO:0000256" key="3">
    <source>
        <dbReference type="ARBA" id="ARBA00022908"/>
    </source>
</evidence>
<dbReference type="PROSITE" id="PS51900">
    <property type="entry name" value="CB"/>
    <property type="match status" value="1"/>
</dbReference>
<dbReference type="CDD" id="cd01189">
    <property type="entry name" value="INT_ICEBs1_C_like"/>
    <property type="match status" value="1"/>
</dbReference>
<evidence type="ECO:0000256" key="4">
    <source>
        <dbReference type="ARBA" id="ARBA00023125"/>
    </source>
</evidence>
<dbReference type="Gene3D" id="1.10.443.10">
    <property type="entry name" value="Intergrase catalytic core"/>
    <property type="match status" value="1"/>
</dbReference>
<keyword evidence="3" id="KW-0229">DNA integration</keyword>
<proteinExistence type="inferred from homology"/>
<evidence type="ECO:0000259" key="7">
    <source>
        <dbReference type="PROSITE" id="PS51898"/>
    </source>
</evidence>
<dbReference type="GO" id="GO:0006310">
    <property type="term" value="P:DNA recombination"/>
    <property type="evidence" value="ECO:0007669"/>
    <property type="project" value="UniProtKB-KW"/>
</dbReference>
<evidence type="ECO:0000313" key="10">
    <source>
        <dbReference type="Proteomes" id="UP001148455"/>
    </source>
</evidence>
<feature type="domain" description="Core-binding (CB)" evidence="8">
    <location>
        <begin position="65"/>
        <end position="148"/>
    </location>
</feature>
<dbReference type="InterPro" id="IPR050090">
    <property type="entry name" value="Tyrosine_recombinase_XerCD"/>
</dbReference>
<evidence type="ECO:0000259" key="8">
    <source>
        <dbReference type="PROSITE" id="PS51900"/>
    </source>
</evidence>
<comment type="similarity">
    <text evidence="2">Belongs to the 'phage' integrase family.</text>
</comment>
<dbReference type="InterPro" id="IPR011010">
    <property type="entry name" value="DNA_brk_join_enz"/>
</dbReference>
<dbReference type="Gene3D" id="1.10.150.130">
    <property type="match status" value="1"/>
</dbReference>
<dbReference type="Pfam" id="PF00589">
    <property type="entry name" value="Phage_integrase"/>
    <property type="match status" value="1"/>
</dbReference>
<dbReference type="InterPro" id="IPR004107">
    <property type="entry name" value="Integrase_SAM-like_N"/>
</dbReference>
<evidence type="ECO:0000256" key="1">
    <source>
        <dbReference type="ARBA" id="ARBA00003283"/>
    </source>
</evidence>
<keyword evidence="5" id="KW-0233">DNA recombination</keyword>
<accession>A0A9X3HCN5</accession>
<dbReference type="EMBL" id="JAPZED010000002">
    <property type="protein sequence ID" value="MCZ7693090.1"/>
    <property type="molecule type" value="Genomic_DNA"/>
</dbReference>
<gene>
    <name evidence="9" type="ORF">O8D18_03390</name>
</gene>
<dbReference type="InterPro" id="IPR044068">
    <property type="entry name" value="CB"/>
</dbReference>
<reference evidence="9" key="1">
    <citation type="submission" date="2022-12" db="EMBL/GenBank/DDBJ databases">
        <title>Genome of R. gnavus strain RSHDN_123.</title>
        <authorList>
            <person name="Abdugheni R."/>
        </authorList>
    </citation>
    <scope>NUCLEOTIDE SEQUENCE</scope>
    <source>
        <strain evidence="9">RSHDN_123</strain>
    </source>
</reference>